<organism evidence="1 2">
    <name type="scientific">Candidatus Methylacidithermus pantelleriae</name>
    <dbReference type="NCBI Taxonomy" id="2744239"/>
    <lineage>
        <taxon>Bacteria</taxon>
        <taxon>Pseudomonadati</taxon>
        <taxon>Verrucomicrobiota</taxon>
        <taxon>Methylacidiphilae</taxon>
        <taxon>Methylacidiphilales</taxon>
        <taxon>Methylacidiphilaceae</taxon>
        <taxon>Candidatus Methylacidithermus</taxon>
    </lineage>
</organism>
<comment type="caution">
    <text evidence="1">The sequence shown here is derived from an EMBL/GenBank/DDBJ whole genome shotgun (WGS) entry which is preliminary data.</text>
</comment>
<keyword evidence="2" id="KW-1185">Reference proteome</keyword>
<accession>A0A8J2FVT8</accession>
<name>A0A8J2FVT8_9BACT</name>
<dbReference type="AlphaFoldDB" id="A0A8J2FVT8"/>
<evidence type="ECO:0000313" key="2">
    <source>
        <dbReference type="Proteomes" id="UP000663859"/>
    </source>
</evidence>
<evidence type="ECO:0000313" key="1">
    <source>
        <dbReference type="EMBL" id="CAF0695481.1"/>
    </source>
</evidence>
<dbReference type="Proteomes" id="UP000663859">
    <property type="component" value="Unassembled WGS sequence"/>
</dbReference>
<proteinExistence type="predicted"/>
<sequence length="104" mass="11164">MPAERVLPYNFPTEAGKGGKPIAGRWGFKLHGEPLRCVSLCGLPNKPGGILGLPGGLPAEKRRWQLACPLEAGDALIVIGLPMNFFGPGRKTGKRSLTNLGRRY</sequence>
<gene>
    <name evidence="1" type="ORF">MPNT_190056</name>
</gene>
<protein>
    <submittedName>
        <fullName evidence="1">Uncharacterized protein</fullName>
    </submittedName>
</protein>
<reference evidence="1" key="1">
    <citation type="submission" date="2021-02" db="EMBL/GenBank/DDBJ databases">
        <authorList>
            <person name="Cremers G."/>
            <person name="Picone N."/>
        </authorList>
    </citation>
    <scope>NUCLEOTIDE SEQUENCE</scope>
    <source>
        <strain evidence="1">PQ17</strain>
    </source>
</reference>
<dbReference type="EMBL" id="CAJNOB010000011">
    <property type="protein sequence ID" value="CAF0695481.1"/>
    <property type="molecule type" value="Genomic_DNA"/>
</dbReference>